<dbReference type="GO" id="GO:0006813">
    <property type="term" value="P:potassium ion transport"/>
    <property type="evidence" value="ECO:0007669"/>
    <property type="project" value="TreeGrafter"/>
</dbReference>
<keyword evidence="1" id="KW-0472">Membrane</keyword>
<dbReference type="OrthoDB" id="5562676at2759"/>
<proteinExistence type="predicted"/>
<dbReference type="PANTHER" id="PTHR28062">
    <property type="entry name" value="K+-H+ EXCHANGE-LIKE PROTEIN"/>
    <property type="match status" value="1"/>
</dbReference>
<keyword evidence="1" id="KW-0812">Transmembrane</keyword>
<dbReference type="Proteomes" id="UP000095023">
    <property type="component" value="Unassembled WGS sequence"/>
</dbReference>
<keyword evidence="1" id="KW-1133">Transmembrane helix</keyword>
<keyword evidence="3" id="KW-1185">Reference proteome</keyword>
<dbReference type="GO" id="GO:1902600">
    <property type="term" value="P:proton transmembrane transport"/>
    <property type="evidence" value="ECO:0007669"/>
    <property type="project" value="TreeGrafter"/>
</dbReference>
<name>A0A1E4TJD8_9ASCO</name>
<protein>
    <submittedName>
        <fullName evidence="2">Uncharacterized protein</fullName>
    </submittedName>
</protein>
<evidence type="ECO:0000313" key="2">
    <source>
        <dbReference type="EMBL" id="ODV91870.1"/>
    </source>
</evidence>
<dbReference type="InterPro" id="IPR018786">
    <property type="entry name" value="Mit_KHE1"/>
</dbReference>
<organism evidence="2 3">
    <name type="scientific">Tortispora caseinolytica NRRL Y-17796</name>
    <dbReference type="NCBI Taxonomy" id="767744"/>
    <lineage>
        <taxon>Eukaryota</taxon>
        <taxon>Fungi</taxon>
        <taxon>Dikarya</taxon>
        <taxon>Ascomycota</taxon>
        <taxon>Saccharomycotina</taxon>
        <taxon>Trigonopsidomycetes</taxon>
        <taxon>Trigonopsidales</taxon>
        <taxon>Trigonopsidaceae</taxon>
        <taxon>Tortispora</taxon>
    </lineage>
</organism>
<evidence type="ECO:0000256" key="1">
    <source>
        <dbReference type="SAM" id="Phobius"/>
    </source>
</evidence>
<gene>
    <name evidence="2" type="ORF">CANCADRAFT_78384</name>
</gene>
<dbReference type="GO" id="GO:0005743">
    <property type="term" value="C:mitochondrial inner membrane"/>
    <property type="evidence" value="ECO:0007669"/>
    <property type="project" value="TreeGrafter"/>
</dbReference>
<sequence>MRLWYLPITTRRALIYCEPIRHGINGAKPSIEHRITAKIADTWKTWEKAEQNWKRTLVTYVNKALDQIPYEEWGLRSIPAGVRSGAQSQQLENSTLIYPKDAVLEENISKYLTDLVRRRLPYHRKWMVICAAVAPLTLPLAAVPIVPNIPGFFLLYRVWCHSKALSGARKLDAVRSSKTLEMSASEDLAEAYNVPHFPGTAPVAGETRPHVPHTLSIDPREVLGREEVLLQSDRIPHISALFGDDHSELIASELARAHRQIIASMNAPSSAKQLPEKK</sequence>
<dbReference type="PANTHER" id="PTHR28062:SF1">
    <property type="entry name" value="TRANSMEMBRANE PROTEIN"/>
    <property type="match status" value="1"/>
</dbReference>
<dbReference type="Pfam" id="PF10173">
    <property type="entry name" value="Mit_KHE1"/>
    <property type="match status" value="1"/>
</dbReference>
<evidence type="ECO:0000313" key="3">
    <source>
        <dbReference type="Proteomes" id="UP000095023"/>
    </source>
</evidence>
<accession>A0A1E4TJD8</accession>
<feature type="transmembrane region" description="Helical" evidence="1">
    <location>
        <begin position="126"/>
        <end position="146"/>
    </location>
</feature>
<reference evidence="3" key="1">
    <citation type="submission" date="2016-02" db="EMBL/GenBank/DDBJ databases">
        <title>Comparative genomics of biotechnologically important yeasts.</title>
        <authorList>
            <consortium name="DOE Joint Genome Institute"/>
            <person name="Riley R."/>
            <person name="Haridas S."/>
            <person name="Wolfe K.H."/>
            <person name="Lopes M.R."/>
            <person name="Hittinger C.T."/>
            <person name="Goker M."/>
            <person name="Salamov A."/>
            <person name="Wisecaver J."/>
            <person name="Long T.M."/>
            <person name="Aerts A.L."/>
            <person name="Barry K."/>
            <person name="Choi C."/>
            <person name="Clum A."/>
            <person name="Coughlan A.Y."/>
            <person name="Deshpande S."/>
            <person name="Douglass A.P."/>
            <person name="Hanson S.J."/>
            <person name="Klenk H.-P."/>
            <person name="Labutti K."/>
            <person name="Lapidus A."/>
            <person name="Lindquist E."/>
            <person name="Lipzen A."/>
            <person name="Meier-Kolthoff J.P."/>
            <person name="Ohm R.A."/>
            <person name="Otillar R.P."/>
            <person name="Pangilinan J."/>
            <person name="Peng Y."/>
            <person name="Rokas A."/>
            <person name="Rosa C.A."/>
            <person name="Scheuner C."/>
            <person name="Sibirny A.A."/>
            <person name="Slot J.C."/>
            <person name="Stielow J.B."/>
            <person name="Sun H."/>
            <person name="Kurtzman C.P."/>
            <person name="Blackwell M."/>
            <person name="Jeffries T.W."/>
            <person name="Grigoriev I.V."/>
        </authorList>
    </citation>
    <scope>NUCLEOTIDE SEQUENCE [LARGE SCALE GENOMIC DNA]</scope>
    <source>
        <strain evidence="3">NRRL Y-17796</strain>
    </source>
</reference>
<dbReference type="EMBL" id="KV453841">
    <property type="protein sequence ID" value="ODV91870.1"/>
    <property type="molecule type" value="Genomic_DNA"/>
</dbReference>
<dbReference type="AlphaFoldDB" id="A0A1E4TJD8"/>